<protein>
    <recommendedName>
        <fullName evidence="2">ATP synthase subunit delta</fullName>
    </recommendedName>
</protein>
<comment type="caution">
    <text evidence="1">The sequence shown here is derived from an EMBL/GenBank/DDBJ whole genome shotgun (WGS) entry which is preliminary data.</text>
</comment>
<evidence type="ECO:0008006" key="2">
    <source>
        <dbReference type="Google" id="ProtNLM"/>
    </source>
</evidence>
<gene>
    <name evidence="1" type="ORF">SDC9_189459</name>
</gene>
<accession>A0A645I0F1</accession>
<sequence>MKPELMEQIILQLAAAYAKDPKSEASVELLLPQKDQASVEASLKARLLAALKTQPVIRLTNEFNSGLQISFRGNDVYFDFSDDALAEVLCRFVGPKLASVIKG</sequence>
<evidence type="ECO:0000313" key="1">
    <source>
        <dbReference type="EMBL" id="MPN41904.1"/>
    </source>
</evidence>
<dbReference type="EMBL" id="VSSQ01099255">
    <property type="protein sequence ID" value="MPN41904.1"/>
    <property type="molecule type" value="Genomic_DNA"/>
</dbReference>
<proteinExistence type="predicted"/>
<reference evidence="1" key="1">
    <citation type="submission" date="2019-08" db="EMBL/GenBank/DDBJ databases">
        <authorList>
            <person name="Kucharzyk K."/>
            <person name="Murdoch R.W."/>
            <person name="Higgins S."/>
            <person name="Loffler F."/>
        </authorList>
    </citation>
    <scope>NUCLEOTIDE SEQUENCE</scope>
</reference>
<dbReference type="AlphaFoldDB" id="A0A645I0F1"/>
<name>A0A645I0F1_9ZZZZ</name>
<organism evidence="1">
    <name type="scientific">bioreactor metagenome</name>
    <dbReference type="NCBI Taxonomy" id="1076179"/>
    <lineage>
        <taxon>unclassified sequences</taxon>
        <taxon>metagenomes</taxon>
        <taxon>ecological metagenomes</taxon>
    </lineage>
</organism>